<dbReference type="GO" id="GO:0035556">
    <property type="term" value="P:intracellular signal transduction"/>
    <property type="evidence" value="ECO:0007669"/>
    <property type="project" value="InterPro"/>
</dbReference>
<feature type="repeat" description="ANK" evidence="3">
    <location>
        <begin position="519"/>
        <end position="551"/>
    </location>
</feature>
<feature type="repeat" description="ANK" evidence="3">
    <location>
        <begin position="586"/>
        <end position="618"/>
    </location>
</feature>
<protein>
    <recommendedName>
        <fullName evidence="4">SOCS box domain-containing protein</fullName>
    </recommendedName>
</protein>
<evidence type="ECO:0000256" key="1">
    <source>
        <dbReference type="ARBA" id="ARBA00022737"/>
    </source>
</evidence>
<feature type="repeat" description="ANK" evidence="3">
    <location>
        <begin position="274"/>
        <end position="306"/>
    </location>
</feature>
<comment type="caution">
    <text evidence="5">The sequence shown here is derived from an EMBL/GenBank/DDBJ whole genome shotgun (WGS) entry which is preliminary data.</text>
</comment>
<dbReference type="CDD" id="cd03587">
    <property type="entry name" value="SOCS"/>
    <property type="match status" value="1"/>
</dbReference>
<dbReference type="PROSITE" id="PS50297">
    <property type="entry name" value="ANK_REP_REGION"/>
    <property type="match status" value="9"/>
</dbReference>
<feature type="repeat" description="ANK" evidence="3">
    <location>
        <begin position="486"/>
        <end position="518"/>
    </location>
</feature>
<sequence>MSQLFMSVFNNDATQLSELMATGQHLELLHHCFGLLLHISNMVNHELITDCLEQYEEKQRTAAEMVQDEADLFSENLNLALEDCLKYLVTEAPVSTLAELIEVGLPLCIDDSDGRGLVHHAASADSVLCLKMMIDSHVDVDVMDVRNVTPLMVACRQGSVKCVDVLLEHTNKLNHHDVNGETALHYACKSGVPSVVRLLLEKAIGFRTNNQGETELMIALSRNSDDIALMLIEFGIDVSSKNRQQSTMLHYAAKFDCPLVVKHLLEVPIQKDNHGYTPFAVAAKNGHHRTLKVLLESKPDRHLYDVETMTHNTPLQLATMMGNYECVDLLLNAGATIDYRNCLSLATYSGNSDVLALIIKRYKDDLGSNWHFTGMDSVNKLGMSPLHVAAMYGHEACVRMLTAEGANPSQCMPITGETPLMLTTVKNFHSCAKIIIHALCSSETFGLNFMTSKRKTALHYAATQGAWECVQLLIKAGAALDIKDCKGYTPLLLAVENGHLGIVKLLLAARCDVTLTKQHGWNGLHLATKNNDLDCVRCLLDAGLSPDSVSWMTRVSPINIAAEKGYIEILRLLLDSGASHSIADVTGLMPLHQAAKNNHVECIQLLVLHLAPTELYNEQGHTPAILAAIHGSIHALAVLILYNSHIAGFDFSKLLSSKHYVDVIWLLLQTNFRLCNKLTNLVLPPVGELSNDQRVLLEDIACDLVDSFGSLKQRCRIAIRHSMGRGVEFINGAAMLPLPRELQRYIAMEDECARYGAYK</sequence>
<evidence type="ECO:0000259" key="4">
    <source>
        <dbReference type="PROSITE" id="PS50225"/>
    </source>
</evidence>
<feature type="domain" description="SOCS box" evidence="4">
    <location>
        <begin position="710"/>
        <end position="746"/>
    </location>
</feature>
<dbReference type="Gene3D" id="1.25.40.20">
    <property type="entry name" value="Ankyrin repeat-containing domain"/>
    <property type="match status" value="5"/>
</dbReference>
<dbReference type="PANTHER" id="PTHR24198:SF165">
    <property type="entry name" value="ANKYRIN REPEAT-CONTAINING PROTEIN-RELATED"/>
    <property type="match status" value="1"/>
</dbReference>
<feature type="repeat" description="ANK" evidence="3">
    <location>
        <begin position="146"/>
        <end position="178"/>
    </location>
</feature>
<dbReference type="Proteomes" id="UP001208570">
    <property type="component" value="Unassembled WGS sequence"/>
</dbReference>
<evidence type="ECO:0000313" key="5">
    <source>
        <dbReference type="EMBL" id="KAK2149245.1"/>
    </source>
</evidence>
<name>A0AAD9MXN4_9ANNE</name>
<dbReference type="PANTHER" id="PTHR24198">
    <property type="entry name" value="ANKYRIN REPEAT AND PROTEIN KINASE DOMAIN-CONTAINING PROTEIN"/>
    <property type="match status" value="1"/>
</dbReference>
<evidence type="ECO:0000256" key="3">
    <source>
        <dbReference type="PROSITE-ProRule" id="PRU00023"/>
    </source>
</evidence>
<dbReference type="SUPFAM" id="SSF48403">
    <property type="entry name" value="Ankyrin repeat"/>
    <property type="match status" value="2"/>
</dbReference>
<keyword evidence="1" id="KW-0677">Repeat</keyword>
<feature type="repeat" description="ANK" evidence="3">
    <location>
        <begin position="381"/>
        <end position="407"/>
    </location>
</feature>
<dbReference type="InterPro" id="IPR036770">
    <property type="entry name" value="Ankyrin_rpt-contain_sf"/>
</dbReference>
<feature type="repeat" description="ANK" evidence="3">
    <location>
        <begin position="310"/>
        <end position="342"/>
    </location>
</feature>
<dbReference type="PROSITE" id="PS50088">
    <property type="entry name" value="ANK_REPEAT"/>
    <property type="match status" value="11"/>
</dbReference>
<dbReference type="AlphaFoldDB" id="A0AAD9MXN4"/>
<dbReference type="SMART" id="SM00969">
    <property type="entry name" value="SOCS_box"/>
    <property type="match status" value="1"/>
</dbReference>
<evidence type="ECO:0000256" key="2">
    <source>
        <dbReference type="ARBA" id="ARBA00023043"/>
    </source>
</evidence>
<keyword evidence="2 3" id="KW-0040">ANK repeat</keyword>
<proteinExistence type="predicted"/>
<dbReference type="Pfam" id="PF00023">
    <property type="entry name" value="Ank"/>
    <property type="match status" value="1"/>
</dbReference>
<dbReference type="Pfam" id="PF07525">
    <property type="entry name" value="SOCS_box"/>
    <property type="match status" value="1"/>
</dbReference>
<dbReference type="Pfam" id="PF12796">
    <property type="entry name" value="Ank_2"/>
    <property type="match status" value="5"/>
</dbReference>
<dbReference type="InterPro" id="IPR002110">
    <property type="entry name" value="Ankyrin_rpt"/>
</dbReference>
<keyword evidence="6" id="KW-1185">Reference proteome</keyword>
<feature type="repeat" description="ANK" evidence="3">
    <location>
        <begin position="211"/>
        <end position="243"/>
    </location>
</feature>
<accession>A0AAD9MXN4</accession>
<feature type="repeat" description="ANK" evidence="3">
    <location>
        <begin position="453"/>
        <end position="485"/>
    </location>
</feature>
<dbReference type="EMBL" id="JAODUP010000459">
    <property type="protein sequence ID" value="KAK2149245.1"/>
    <property type="molecule type" value="Genomic_DNA"/>
</dbReference>
<gene>
    <name evidence="5" type="ORF">LSH36_459g01000</name>
</gene>
<dbReference type="InterPro" id="IPR001496">
    <property type="entry name" value="SOCS_box"/>
</dbReference>
<dbReference type="SUPFAM" id="SSF158235">
    <property type="entry name" value="SOCS box-like"/>
    <property type="match status" value="1"/>
</dbReference>
<dbReference type="InterPro" id="IPR036036">
    <property type="entry name" value="SOCS_box-like_dom_sf"/>
</dbReference>
<organism evidence="5 6">
    <name type="scientific">Paralvinella palmiformis</name>
    <dbReference type="NCBI Taxonomy" id="53620"/>
    <lineage>
        <taxon>Eukaryota</taxon>
        <taxon>Metazoa</taxon>
        <taxon>Spiralia</taxon>
        <taxon>Lophotrochozoa</taxon>
        <taxon>Annelida</taxon>
        <taxon>Polychaeta</taxon>
        <taxon>Sedentaria</taxon>
        <taxon>Canalipalpata</taxon>
        <taxon>Terebellida</taxon>
        <taxon>Terebelliformia</taxon>
        <taxon>Alvinellidae</taxon>
        <taxon>Paralvinella</taxon>
    </lineage>
</organism>
<dbReference type="Pfam" id="PF13637">
    <property type="entry name" value="Ank_4"/>
    <property type="match status" value="1"/>
</dbReference>
<evidence type="ECO:0000313" key="6">
    <source>
        <dbReference type="Proteomes" id="UP001208570"/>
    </source>
</evidence>
<feature type="repeat" description="ANK" evidence="3">
    <location>
        <begin position="179"/>
        <end position="211"/>
    </location>
</feature>
<dbReference type="PROSITE" id="PS50225">
    <property type="entry name" value="SOCS"/>
    <property type="match status" value="1"/>
</dbReference>
<feature type="repeat" description="ANK" evidence="3">
    <location>
        <begin position="553"/>
        <end position="585"/>
    </location>
</feature>
<dbReference type="SMART" id="SM00248">
    <property type="entry name" value="ANK"/>
    <property type="match status" value="15"/>
</dbReference>
<reference evidence="5" key="1">
    <citation type="journal article" date="2023" name="Mol. Biol. Evol.">
        <title>Third-Generation Sequencing Reveals the Adaptive Role of the Epigenome in Three Deep-Sea Polychaetes.</title>
        <authorList>
            <person name="Perez M."/>
            <person name="Aroh O."/>
            <person name="Sun Y."/>
            <person name="Lan Y."/>
            <person name="Juniper S.K."/>
            <person name="Young C.R."/>
            <person name="Angers B."/>
            <person name="Qian P.Y."/>
        </authorList>
    </citation>
    <scope>NUCLEOTIDE SEQUENCE</scope>
    <source>
        <strain evidence="5">P08H-3</strain>
    </source>
</reference>